<reference evidence="7" key="1">
    <citation type="submission" date="2016-10" db="EMBL/GenBank/DDBJ databases">
        <authorList>
            <person name="Varghese N."/>
            <person name="Submissions S."/>
        </authorList>
    </citation>
    <scope>NUCLEOTIDE SEQUENCE [LARGE SCALE GENOMIC DNA]</scope>
    <source>
        <strain evidence="7">DSM 26894</strain>
    </source>
</reference>
<dbReference type="InterPro" id="IPR010998">
    <property type="entry name" value="Integrase_recombinase_N"/>
</dbReference>
<dbReference type="EMBL" id="FOZW01000002">
    <property type="protein sequence ID" value="SFS52192.1"/>
    <property type="molecule type" value="Genomic_DNA"/>
</dbReference>
<dbReference type="Pfam" id="PF00589">
    <property type="entry name" value="Phage_integrase"/>
    <property type="match status" value="1"/>
</dbReference>
<dbReference type="GO" id="GO:0006310">
    <property type="term" value="P:DNA recombination"/>
    <property type="evidence" value="ECO:0007669"/>
    <property type="project" value="UniProtKB-KW"/>
</dbReference>
<dbReference type="Gene3D" id="1.10.150.130">
    <property type="match status" value="1"/>
</dbReference>
<dbReference type="PANTHER" id="PTHR30349:SF41">
    <property type="entry name" value="INTEGRASE_RECOMBINASE PROTEIN MJ0367-RELATED"/>
    <property type="match status" value="1"/>
</dbReference>
<comment type="similarity">
    <text evidence="1">Belongs to the 'phage' integrase family.</text>
</comment>
<dbReference type="Proteomes" id="UP000199392">
    <property type="component" value="Unassembled WGS sequence"/>
</dbReference>
<sequence length="383" mass="43635">MAGDIRLEKYVQRKIARGKEYFFFRVVRKGKELRRSLPHPFEADYRAAYNAAHHEAFGTIPGEFESPKAIARLIRDHKDSARYARLPKASRLLRDYALDLMGDRWGAFDADQIRPIHVQAVYDSLSDRPATANRRLDDMSAVFSWGRTRGFADDNPCRRIERVHSEESYEPWPDDQLEILIGRGKRHLVKVALVALYTGQRRADVIGMCETQIRDGIWTIEQGKTGNPVTVPLHPVVLAIIEEERAARRKAQIVAPALPLLTNSRGKPWGKGFGASWTKELIRLKLRPHSVEEIEAGQFRPTFHGLRTTNATVIANTVARNPELFGGIQRVQAMLGHLSERMSKHYARRAEVEHMNRETVLLLPDFGKQFPEIGKHEDGEVAK</sequence>
<dbReference type="STRING" id="311180.SAMN04488050_10294"/>
<organism evidence="6 7">
    <name type="scientific">Alloyangia pacifica</name>
    <dbReference type="NCBI Taxonomy" id="311180"/>
    <lineage>
        <taxon>Bacteria</taxon>
        <taxon>Pseudomonadati</taxon>
        <taxon>Pseudomonadota</taxon>
        <taxon>Alphaproteobacteria</taxon>
        <taxon>Rhodobacterales</taxon>
        <taxon>Roseobacteraceae</taxon>
        <taxon>Alloyangia</taxon>
    </lineage>
</organism>
<evidence type="ECO:0000256" key="1">
    <source>
        <dbReference type="ARBA" id="ARBA00008857"/>
    </source>
</evidence>
<dbReference type="InterPro" id="IPR013762">
    <property type="entry name" value="Integrase-like_cat_sf"/>
</dbReference>
<dbReference type="PANTHER" id="PTHR30349">
    <property type="entry name" value="PHAGE INTEGRASE-RELATED"/>
    <property type="match status" value="1"/>
</dbReference>
<name>A0A1I6QIG6_9RHOB</name>
<feature type="domain" description="Tyr recombinase" evidence="5">
    <location>
        <begin position="167"/>
        <end position="361"/>
    </location>
</feature>
<dbReference type="SUPFAM" id="SSF56349">
    <property type="entry name" value="DNA breaking-rejoining enzymes"/>
    <property type="match status" value="1"/>
</dbReference>
<evidence type="ECO:0000256" key="4">
    <source>
        <dbReference type="ARBA" id="ARBA00023172"/>
    </source>
</evidence>
<protein>
    <submittedName>
        <fullName evidence="6">Phage integrase family protein</fullName>
    </submittedName>
</protein>
<dbReference type="Gene3D" id="1.10.443.10">
    <property type="entry name" value="Intergrase catalytic core"/>
    <property type="match status" value="1"/>
</dbReference>
<evidence type="ECO:0000313" key="7">
    <source>
        <dbReference type="Proteomes" id="UP000199392"/>
    </source>
</evidence>
<proteinExistence type="inferred from homology"/>
<dbReference type="GO" id="GO:0015074">
    <property type="term" value="P:DNA integration"/>
    <property type="evidence" value="ECO:0007669"/>
    <property type="project" value="UniProtKB-KW"/>
</dbReference>
<keyword evidence="4" id="KW-0233">DNA recombination</keyword>
<evidence type="ECO:0000259" key="5">
    <source>
        <dbReference type="PROSITE" id="PS51898"/>
    </source>
</evidence>
<dbReference type="InterPro" id="IPR011010">
    <property type="entry name" value="DNA_brk_join_enz"/>
</dbReference>
<dbReference type="RefSeq" id="WP_092419148.1">
    <property type="nucleotide sequence ID" value="NZ_FNCL01000001.1"/>
</dbReference>
<dbReference type="GO" id="GO:0003677">
    <property type="term" value="F:DNA binding"/>
    <property type="evidence" value="ECO:0007669"/>
    <property type="project" value="UniProtKB-KW"/>
</dbReference>
<accession>A0A1I6QIG6</accession>
<keyword evidence="3" id="KW-0238">DNA-binding</keyword>
<keyword evidence="2" id="KW-0229">DNA integration</keyword>
<dbReference type="InterPro" id="IPR050090">
    <property type="entry name" value="Tyrosine_recombinase_XerCD"/>
</dbReference>
<dbReference type="OrthoDB" id="7510934at2"/>
<evidence type="ECO:0000313" key="6">
    <source>
        <dbReference type="EMBL" id="SFS52192.1"/>
    </source>
</evidence>
<gene>
    <name evidence="6" type="ORF">SAMN04488050_10294</name>
</gene>
<keyword evidence="7" id="KW-1185">Reference proteome</keyword>
<evidence type="ECO:0000256" key="3">
    <source>
        <dbReference type="ARBA" id="ARBA00023125"/>
    </source>
</evidence>
<dbReference type="PROSITE" id="PS51898">
    <property type="entry name" value="TYR_RECOMBINASE"/>
    <property type="match status" value="1"/>
</dbReference>
<dbReference type="InterPro" id="IPR002104">
    <property type="entry name" value="Integrase_catalytic"/>
</dbReference>
<dbReference type="AlphaFoldDB" id="A0A1I6QIG6"/>
<evidence type="ECO:0000256" key="2">
    <source>
        <dbReference type="ARBA" id="ARBA00022908"/>
    </source>
</evidence>